<gene>
    <name evidence="2" type="ORF">SARC_18068</name>
</gene>
<evidence type="ECO:0000313" key="3">
    <source>
        <dbReference type="Proteomes" id="UP000054560"/>
    </source>
</evidence>
<keyword evidence="3" id="KW-1185">Reference proteome</keyword>
<reference evidence="2 3" key="1">
    <citation type="submission" date="2011-02" db="EMBL/GenBank/DDBJ databases">
        <title>The Genome Sequence of Sphaeroforma arctica JP610.</title>
        <authorList>
            <consortium name="The Broad Institute Genome Sequencing Platform"/>
            <person name="Russ C."/>
            <person name="Cuomo C."/>
            <person name="Young S.K."/>
            <person name="Zeng Q."/>
            <person name="Gargeya S."/>
            <person name="Alvarado L."/>
            <person name="Berlin A."/>
            <person name="Chapman S.B."/>
            <person name="Chen Z."/>
            <person name="Freedman E."/>
            <person name="Gellesch M."/>
            <person name="Goldberg J."/>
            <person name="Griggs A."/>
            <person name="Gujja S."/>
            <person name="Heilman E."/>
            <person name="Heiman D."/>
            <person name="Howarth C."/>
            <person name="Mehta T."/>
            <person name="Neiman D."/>
            <person name="Pearson M."/>
            <person name="Roberts A."/>
            <person name="Saif S."/>
            <person name="Shea T."/>
            <person name="Shenoy N."/>
            <person name="Sisk P."/>
            <person name="Stolte C."/>
            <person name="Sykes S."/>
            <person name="White J."/>
            <person name="Yandava C."/>
            <person name="Burger G."/>
            <person name="Gray M.W."/>
            <person name="Holland P.W.H."/>
            <person name="King N."/>
            <person name="Lang F.B.F."/>
            <person name="Roger A.J."/>
            <person name="Ruiz-Trillo I."/>
            <person name="Haas B."/>
            <person name="Nusbaum C."/>
            <person name="Birren B."/>
        </authorList>
    </citation>
    <scope>NUCLEOTIDE SEQUENCE [LARGE SCALE GENOMIC DNA]</scope>
    <source>
        <strain evidence="2 3">JP610</strain>
    </source>
</reference>
<evidence type="ECO:0000256" key="1">
    <source>
        <dbReference type="SAM" id="MobiDB-lite"/>
    </source>
</evidence>
<proteinExistence type="predicted"/>
<feature type="non-terminal residue" evidence="2">
    <location>
        <position position="1"/>
    </location>
</feature>
<accession>A0A0L0EZX7</accession>
<dbReference type="RefSeq" id="XP_014143325.1">
    <property type="nucleotide sequence ID" value="XM_014287850.1"/>
</dbReference>
<dbReference type="AlphaFoldDB" id="A0A0L0EZX7"/>
<dbReference type="GeneID" id="25918572"/>
<name>A0A0L0EZX7_9EUKA</name>
<organism evidence="2 3">
    <name type="scientific">Sphaeroforma arctica JP610</name>
    <dbReference type="NCBI Taxonomy" id="667725"/>
    <lineage>
        <taxon>Eukaryota</taxon>
        <taxon>Ichthyosporea</taxon>
        <taxon>Ichthyophonida</taxon>
        <taxon>Sphaeroforma</taxon>
    </lineage>
</organism>
<feature type="compositionally biased region" description="Polar residues" evidence="1">
    <location>
        <begin position="1"/>
        <end position="18"/>
    </location>
</feature>
<feature type="region of interest" description="Disordered" evidence="1">
    <location>
        <begin position="1"/>
        <end position="21"/>
    </location>
</feature>
<evidence type="ECO:0000313" key="2">
    <source>
        <dbReference type="EMBL" id="KNC69423.1"/>
    </source>
</evidence>
<dbReference type="Proteomes" id="UP000054560">
    <property type="component" value="Unassembled WGS sequence"/>
</dbReference>
<dbReference type="EMBL" id="KQ255137">
    <property type="protein sequence ID" value="KNC69423.1"/>
    <property type="molecule type" value="Genomic_DNA"/>
</dbReference>
<protein>
    <submittedName>
        <fullName evidence="2">Uncharacterized protein</fullName>
    </submittedName>
</protein>
<sequence length="84" mass="9120">VPSTSQAISGPSDSTTGAIGSLNRIPALKKGAQESLTSQLRDAKYRDVYRLPVSETVLHSVPNCTLYLHWKRMHAPGVCVCVRV</sequence>